<name>A0A1E4T9Q2_9ASCO</name>
<dbReference type="OrthoDB" id="74360at2759"/>
<dbReference type="AlphaFoldDB" id="A0A1E4T9Q2"/>
<dbReference type="Proteomes" id="UP000095023">
    <property type="component" value="Unassembled WGS sequence"/>
</dbReference>
<keyword evidence="9" id="KW-1185">Reference proteome</keyword>
<evidence type="ECO:0000313" key="9">
    <source>
        <dbReference type="Proteomes" id="UP000095023"/>
    </source>
</evidence>
<evidence type="ECO:0000256" key="1">
    <source>
        <dbReference type="ARBA" id="ARBA00001974"/>
    </source>
</evidence>
<proteinExistence type="inferred from homology"/>
<evidence type="ECO:0000256" key="7">
    <source>
        <dbReference type="ARBA" id="ARBA00023033"/>
    </source>
</evidence>
<reference evidence="9" key="1">
    <citation type="submission" date="2016-02" db="EMBL/GenBank/DDBJ databases">
        <title>Comparative genomics of biotechnologically important yeasts.</title>
        <authorList>
            <consortium name="DOE Joint Genome Institute"/>
            <person name="Riley R."/>
            <person name="Haridas S."/>
            <person name="Wolfe K.H."/>
            <person name="Lopes M.R."/>
            <person name="Hittinger C.T."/>
            <person name="Goker M."/>
            <person name="Salamov A."/>
            <person name="Wisecaver J."/>
            <person name="Long T.M."/>
            <person name="Aerts A.L."/>
            <person name="Barry K."/>
            <person name="Choi C."/>
            <person name="Clum A."/>
            <person name="Coughlan A.Y."/>
            <person name="Deshpande S."/>
            <person name="Douglass A.P."/>
            <person name="Hanson S.J."/>
            <person name="Klenk H.-P."/>
            <person name="Labutti K."/>
            <person name="Lapidus A."/>
            <person name="Lindquist E."/>
            <person name="Lipzen A."/>
            <person name="Meier-Kolthoff J.P."/>
            <person name="Ohm R.A."/>
            <person name="Otillar R.P."/>
            <person name="Pangilinan J."/>
            <person name="Peng Y."/>
            <person name="Rokas A."/>
            <person name="Rosa C.A."/>
            <person name="Scheuner C."/>
            <person name="Sibirny A.A."/>
            <person name="Slot J.C."/>
            <person name="Stielow J.B."/>
            <person name="Sun H."/>
            <person name="Kurtzman C.P."/>
            <person name="Blackwell M."/>
            <person name="Jeffries T.W."/>
            <person name="Grigoriev I.V."/>
        </authorList>
    </citation>
    <scope>NUCLEOTIDE SEQUENCE [LARGE SCALE GENOMIC DNA]</scope>
    <source>
        <strain evidence="9">NRRL Y-17796</strain>
    </source>
</reference>
<evidence type="ECO:0000256" key="5">
    <source>
        <dbReference type="ARBA" id="ARBA00022857"/>
    </source>
</evidence>
<comment type="similarity">
    <text evidence="2">Belongs to the FAD-binding monooxygenase family.</text>
</comment>
<evidence type="ECO:0000256" key="4">
    <source>
        <dbReference type="ARBA" id="ARBA00022827"/>
    </source>
</evidence>
<protein>
    <recommendedName>
        <fullName evidence="10">FAD/NAD(P)-binding domain-containing protein</fullName>
    </recommendedName>
</protein>
<keyword evidence="3" id="KW-0285">Flavoprotein</keyword>
<keyword evidence="4" id="KW-0274">FAD</keyword>
<dbReference type="GO" id="GO:0050661">
    <property type="term" value="F:NADP binding"/>
    <property type="evidence" value="ECO:0007669"/>
    <property type="project" value="InterPro"/>
</dbReference>
<dbReference type="InterPro" id="IPR020946">
    <property type="entry name" value="Flavin_mOase-like"/>
</dbReference>
<organism evidence="8 9">
    <name type="scientific">Tortispora caseinolytica NRRL Y-17796</name>
    <dbReference type="NCBI Taxonomy" id="767744"/>
    <lineage>
        <taxon>Eukaryota</taxon>
        <taxon>Fungi</taxon>
        <taxon>Dikarya</taxon>
        <taxon>Ascomycota</taxon>
        <taxon>Saccharomycotina</taxon>
        <taxon>Trigonopsidomycetes</taxon>
        <taxon>Trigonopsidales</taxon>
        <taxon>Trigonopsidaceae</taxon>
        <taxon>Tortispora</taxon>
    </lineage>
</organism>
<dbReference type="GO" id="GO:0050660">
    <property type="term" value="F:flavin adenine dinucleotide binding"/>
    <property type="evidence" value="ECO:0007669"/>
    <property type="project" value="InterPro"/>
</dbReference>
<accession>A0A1E4T9Q2</accession>
<keyword evidence="7" id="KW-0503">Monooxygenase</keyword>
<evidence type="ECO:0000313" key="8">
    <source>
        <dbReference type="EMBL" id="ODV88507.1"/>
    </source>
</evidence>
<dbReference type="EMBL" id="KV453843">
    <property type="protein sequence ID" value="ODV88507.1"/>
    <property type="molecule type" value="Genomic_DNA"/>
</dbReference>
<dbReference type="GO" id="GO:0004499">
    <property type="term" value="F:N,N-dimethylaniline monooxygenase activity"/>
    <property type="evidence" value="ECO:0007669"/>
    <property type="project" value="InterPro"/>
</dbReference>
<evidence type="ECO:0008006" key="10">
    <source>
        <dbReference type="Google" id="ProtNLM"/>
    </source>
</evidence>
<evidence type="ECO:0000256" key="2">
    <source>
        <dbReference type="ARBA" id="ARBA00010139"/>
    </source>
</evidence>
<dbReference type="Gene3D" id="3.50.50.60">
    <property type="entry name" value="FAD/NAD(P)-binding domain"/>
    <property type="match status" value="2"/>
</dbReference>
<dbReference type="PANTHER" id="PTHR43098:SF3">
    <property type="entry name" value="L-ORNITHINE N(5)-MONOOXYGENASE-RELATED"/>
    <property type="match status" value="1"/>
</dbReference>
<dbReference type="InterPro" id="IPR036188">
    <property type="entry name" value="FAD/NAD-bd_sf"/>
</dbReference>
<keyword evidence="5" id="KW-0521">NADP</keyword>
<evidence type="ECO:0000256" key="3">
    <source>
        <dbReference type="ARBA" id="ARBA00022630"/>
    </source>
</evidence>
<gene>
    <name evidence="8" type="ORF">CANCADRAFT_57688</name>
</gene>
<dbReference type="Pfam" id="PF00743">
    <property type="entry name" value="FMO-like"/>
    <property type="match status" value="1"/>
</dbReference>
<evidence type="ECO:0000256" key="6">
    <source>
        <dbReference type="ARBA" id="ARBA00023002"/>
    </source>
</evidence>
<keyword evidence="6" id="KW-0560">Oxidoreductase</keyword>
<comment type="cofactor">
    <cofactor evidence="1">
        <name>FAD</name>
        <dbReference type="ChEBI" id="CHEBI:57692"/>
    </cofactor>
</comment>
<dbReference type="PANTHER" id="PTHR43098">
    <property type="entry name" value="L-ORNITHINE N(5)-MONOOXYGENASE-RELATED"/>
    <property type="match status" value="1"/>
</dbReference>
<sequence length="530" mass="60755">MTSEVPEYDAAIIGAGFSGCYLMYHLRKMGLKVHGFDAGTEFGGTWHWNRYPGARVDSHTPFYELAIPESQKDWKWTQTYPGQEELQNYFRHLDKTLNLSKDYDFKVFLTDAIYDEKARRWDLYFKDGKHVRCRIFLPCLGLSAAPLTPEFKNLDQFKGDVYHTSNWPEHLDLKDKSIAIIGTGASGVQCIQELGPIAKQLYVFQRSPNLCLPMPQEELNDDSPQNTKEGYADYYANRAFSFSGFDIPTQERKGTEDGPEEKQKFFQEVWDKKGFSFWVGNYADLFFDKETNDAAYKFWRSQVIKRIKDPKKAAILAPEKAPYPFGCRRPCMETDYYEQFNRPNVDIIDVNTEPILEFTEDGIVTKTGERKIDTLILATGFDTLTGPFTRINIKGLNNQTLTKKWGEEGASTFLAVTTNGFPNLFFLGGPQSPIAFSNNPSTIEVQANAIFKLIKNMNDQHIEAVNPKREDEQVWSGQVRDWGTNSLFHLAKGWYMGTNVPGKKPELISWLGGLPSYKQMLERSLFWIIV</sequence>
<dbReference type="SUPFAM" id="SSF51905">
    <property type="entry name" value="FAD/NAD(P)-binding domain"/>
    <property type="match status" value="1"/>
</dbReference>
<dbReference type="InterPro" id="IPR050775">
    <property type="entry name" value="FAD-binding_Monooxygenases"/>
</dbReference>